<dbReference type="InterPro" id="IPR010982">
    <property type="entry name" value="Lambda_DNA-bd_dom_sf"/>
</dbReference>
<dbReference type="InterPro" id="IPR001387">
    <property type="entry name" value="Cro/C1-type_HTH"/>
</dbReference>
<feature type="domain" description="HTH cro/C1-type" evidence="1">
    <location>
        <begin position="37"/>
        <end position="82"/>
    </location>
</feature>
<dbReference type="CDD" id="cd00093">
    <property type="entry name" value="HTH_XRE"/>
    <property type="match status" value="1"/>
</dbReference>
<dbReference type="PROSITE" id="PS50943">
    <property type="entry name" value="HTH_CROC1"/>
    <property type="match status" value="1"/>
</dbReference>
<dbReference type="SUPFAM" id="SSF47413">
    <property type="entry name" value="lambda repressor-like DNA-binding domains"/>
    <property type="match status" value="1"/>
</dbReference>
<evidence type="ECO:0000259" key="1">
    <source>
        <dbReference type="PROSITE" id="PS50943"/>
    </source>
</evidence>
<reference evidence="2 3" key="1">
    <citation type="submission" date="2017-12" db="EMBL/GenBank/DDBJ databases">
        <title>Sequencing the genomes of 1000 Actinobacteria strains.</title>
        <authorList>
            <person name="Klenk H.-P."/>
        </authorList>
    </citation>
    <scope>NUCLEOTIDE SEQUENCE [LARGE SCALE GENOMIC DNA]</scope>
    <source>
        <strain evidence="2 3">DSM 44489</strain>
    </source>
</reference>
<dbReference type="AlphaFoldDB" id="A0A2N3WXQ7"/>
<protein>
    <recommendedName>
        <fullName evidence="1">HTH cro/C1-type domain-containing protein</fullName>
    </recommendedName>
</protein>
<comment type="caution">
    <text evidence="2">The sequence shown here is derived from an EMBL/GenBank/DDBJ whole genome shotgun (WGS) entry which is preliminary data.</text>
</comment>
<accession>A0A2N3WXQ7</accession>
<organism evidence="2 3">
    <name type="scientific">Nocardia fluminea</name>
    <dbReference type="NCBI Taxonomy" id="134984"/>
    <lineage>
        <taxon>Bacteria</taxon>
        <taxon>Bacillati</taxon>
        <taxon>Actinomycetota</taxon>
        <taxon>Actinomycetes</taxon>
        <taxon>Mycobacteriales</taxon>
        <taxon>Nocardiaceae</taxon>
        <taxon>Nocardia</taxon>
    </lineage>
</organism>
<dbReference type="GO" id="GO:0003677">
    <property type="term" value="F:DNA binding"/>
    <property type="evidence" value="ECO:0007669"/>
    <property type="project" value="InterPro"/>
</dbReference>
<dbReference type="Gene3D" id="1.10.260.40">
    <property type="entry name" value="lambda repressor-like DNA-binding domains"/>
    <property type="match status" value="1"/>
</dbReference>
<proteinExistence type="predicted"/>
<name>A0A2N3WXQ7_9NOCA</name>
<keyword evidence="3" id="KW-1185">Reference proteome</keyword>
<sequence length="423" mass="46474">MPAEFWASDHMRDALGSWHMGRVIYAFRTHPTHQTSITQLDVANWLDITQATLSRIETGDAPEVMSKLIRWATILRIPEELLWFRLPRRDTVDEVDRQRFLRVAAATAAAVVTPGSMLRLLEETRATPIPTRVGAVEIAQIRDAAQLFARWDATYGGALVRDVVATQLRIAEGYLAAQCAPCDRADLYLAVGSLAHTAAFMAFDACAHNDAERMFGLARDCAKEVDAVHLHAKVLSSMTRHAIWTGKNYYGLAHIQEAFTLAPRLTATERAMLYTAEARVRAKLGDVQAVLTAVGRADEQFANSSPTNDPVWMRYYDRAQHAGDTGHALFDIAVKGSFSGEARDRLSTAVRGHTDVAARSRTMSSIKLASLVMATGDADEARSIGSAALVRANTLHSRRAAQDVLELHRYARRAGVDLTVAPA</sequence>
<dbReference type="EMBL" id="PJMW01000001">
    <property type="protein sequence ID" value="PKV98649.1"/>
    <property type="molecule type" value="Genomic_DNA"/>
</dbReference>
<gene>
    <name evidence="2" type="ORF">ATK86_0670</name>
</gene>
<evidence type="ECO:0000313" key="3">
    <source>
        <dbReference type="Proteomes" id="UP000233766"/>
    </source>
</evidence>
<evidence type="ECO:0000313" key="2">
    <source>
        <dbReference type="EMBL" id="PKV98649.1"/>
    </source>
</evidence>
<dbReference type="Proteomes" id="UP000233766">
    <property type="component" value="Unassembled WGS sequence"/>
</dbReference>